<dbReference type="Bgee" id="ENSCSAG00000015790">
    <property type="expression patterns" value="Expressed in blood and 1 other cell type or tissue"/>
</dbReference>
<evidence type="ECO:0000256" key="1">
    <source>
        <dbReference type="SAM" id="MobiDB-lite"/>
    </source>
</evidence>
<feature type="region of interest" description="Disordered" evidence="1">
    <location>
        <begin position="30"/>
        <end position="52"/>
    </location>
</feature>
<reference evidence="2" key="3">
    <citation type="submission" date="2025-09" db="UniProtKB">
        <authorList>
            <consortium name="Ensembl"/>
        </authorList>
    </citation>
    <scope>IDENTIFICATION</scope>
</reference>
<sequence length="87" mass="10237">QVFYWVLVLNSGLLYKFCQTIKRRASWRPARAPGGWNEATERHQERRTQMETEVGGISATYWHRACTCTDRRTEKLVMDGNNCSFHK</sequence>
<name>A0A0D9RTC9_CHLSB</name>
<protein>
    <submittedName>
        <fullName evidence="2">Uncharacterized protein</fullName>
    </submittedName>
</protein>
<organism evidence="2 3">
    <name type="scientific">Chlorocebus sabaeus</name>
    <name type="common">Green monkey</name>
    <name type="synonym">Simia sabaea</name>
    <dbReference type="NCBI Taxonomy" id="60711"/>
    <lineage>
        <taxon>Eukaryota</taxon>
        <taxon>Metazoa</taxon>
        <taxon>Chordata</taxon>
        <taxon>Craniata</taxon>
        <taxon>Vertebrata</taxon>
        <taxon>Euteleostomi</taxon>
        <taxon>Mammalia</taxon>
        <taxon>Eutheria</taxon>
        <taxon>Euarchontoglires</taxon>
        <taxon>Primates</taxon>
        <taxon>Haplorrhini</taxon>
        <taxon>Catarrhini</taxon>
        <taxon>Cercopithecidae</taxon>
        <taxon>Cercopithecinae</taxon>
        <taxon>Chlorocebus</taxon>
    </lineage>
</organism>
<evidence type="ECO:0000313" key="3">
    <source>
        <dbReference type="Proteomes" id="UP000029965"/>
    </source>
</evidence>
<dbReference type="OMA" id="KRRASWR"/>
<dbReference type="EMBL" id="AQIB01143356">
    <property type="status" value="NOT_ANNOTATED_CDS"/>
    <property type="molecule type" value="Genomic_DNA"/>
</dbReference>
<dbReference type="Ensembl" id="ENSCSAT00000013883.1">
    <property type="protein sequence ID" value="ENSCSAP00000011868.1"/>
    <property type="gene ID" value="ENSCSAG00000015790.1"/>
</dbReference>
<dbReference type="Proteomes" id="UP000029965">
    <property type="component" value="Chromosome 21"/>
</dbReference>
<dbReference type="AlphaFoldDB" id="A0A0D9RTC9"/>
<proteinExistence type="predicted"/>
<feature type="compositionally biased region" description="Basic and acidic residues" evidence="1">
    <location>
        <begin position="39"/>
        <end position="50"/>
    </location>
</feature>
<keyword evidence="3" id="KW-1185">Reference proteome</keyword>
<evidence type="ECO:0000313" key="2">
    <source>
        <dbReference type="Ensembl" id="ENSCSAP00000011868.1"/>
    </source>
</evidence>
<reference evidence="2 3" key="1">
    <citation type="submission" date="2014-03" db="EMBL/GenBank/DDBJ databases">
        <authorList>
            <person name="Warren W."/>
            <person name="Wilson R.K."/>
        </authorList>
    </citation>
    <scope>NUCLEOTIDE SEQUENCE</scope>
</reference>
<accession>A0A0D9RTC9</accession>
<dbReference type="EMBL" id="AQIB01143357">
    <property type="status" value="NOT_ANNOTATED_CDS"/>
    <property type="molecule type" value="Genomic_DNA"/>
</dbReference>
<reference evidence="2" key="2">
    <citation type="submission" date="2025-08" db="UniProtKB">
        <authorList>
            <consortium name="Ensembl"/>
        </authorList>
    </citation>
    <scope>IDENTIFICATION</scope>
</reference>
<dbReference type="eggNOG" id="ENOG502TE69">
    <property type="taxonomic scope" value="Eukaryota"/>
</dbReference>